<sequence length="167" mass="18919">MSEIGKSGREQLEGKKSIAEILDVAISFEKTARDFYRDLAPKVSKNIRWLVEDLAIEEQGHYDLFKSLKSRPDIEAHLTSEVATPASDGKFSDAVLLPDLGDSPDDQEVLRYALYREHTAMEQYQSLAETAPDGALRDLFRFLAKEETEHKNELEKLYYEVVHSGGV</sequence>
<dbReference type="Gene3D" id="1.20.1260.10">
    <property type="match status" value="1"/>
</dbReference>
<evidence type="ECO:0000259" key="1">
    <source>
        <dbReference type="Pfam" id="PF02915"/>
    </source>
</evidence>
<dbReference type="InterPro" id="IPR012347">
    <property type="entry name" value="Ferritin-like"/>
</dbReference>
<dbReference type="EMBL" id="DRLF01000008">
    <property type="protein sequence ID" value="HEC05245.1"/>
    <property type="molecule type" value="Genomic_DNA"/>
</dbReference>
<dbReference type="InterPro" id="IPR009078">
    <property type="entry name" value="Ferritin-like_SF"/>
</dbReference>
<feature type="domain" description="Rubrerythrin diiron-binding" evidence="1">
    <location>
        <begin position="108"/>
        <end position="160"/>
    </location>
</feature>
<dbReference type="SUPFAM" id="SSF47240">
    <property type="entry name" value="Ferritin-like"/>
    <property type="match status" value="1"/>
</dbReference>
<gene>
    <name evidence="2" type="ORF">ENJ12_00200</name>
</gene>
<dbReference type="AlphaFoldDB" id="A0A831RUQ8"/>
<dbReference type="PANTHER" id="PTHR33531">
    <property type="entry name" value="RUBRERYTHRIN SUBFAMILY"/>
    <property type="match status" value="1"/>
</dbReference>
<dbReference type="PANTHER" id="PTHR33531:SF7">
    <property type="entry name" value="HYPOTHETICAL MEMBRANE PROTEIN, CONSERVED"/>
    <property type="match status" value="1"/>
</dbReference>
<dbReference type="InterPro" id="IPR003251">
    <property type="entry name" value="Rr_diiron-bd_dom"/>
</dbReference>
<accession>A0A831RUQ8</accession>
<dbReference type="CDD" id="cd01045">
    <property type="entry name" value="Ferritin_like_AB"/>
    <property type="match status" value="1"/>
</dbReference>
<organism evidence="2">
    <name type="scientific">Thiolapillus brandeum</name>
    <dbReference type="NCBI Taxonomy" id="1076588"/>
    <lineage>
        <taxon>Bacteria</taxon>
        <taxon>Pseudomonadati</taxon>
        <taxon>Pseudomonadota</taxon>
        <taxon>Gammaproteobacteria</taxon>
        <taxon>Chromatiales</taxon>
        <taxon>Sedimenticolaceae</taxon>
        <taxon>Thiolapillus</taxon>
    </lineage>
</organism>
<feature type="domain" description="Rubrerythrin diiron-binding" evidence="1">
    <location>
        <begin position="20"/>
        <end position="68"/>
    </location>
</feature>
<dbReference type="GO" id="GO:0046872">
    <property type="term" value="F:metal ion binding"/>
    <property type="evidence" value="ECO:0007669"/>
    <property type="project" value="InterPro"/>
</dbReference>
<protein>
    <submittedName>
        <fullName evidence="2">Rubrerythrin</fullName>
    </submittedName>
</protein>
<dbReference type="GO" id="GO:0016491">
    <property type="term" value="F:oxidoreductase activity"/>
    <property type="evidence" value="ECO:0007669"/>
    <property type="project" value="InterPro"/>
</dbReference>
<evidence type="ECO:0000313" key="2">
    <source>
        <dbReference type="EMBL" id="HEC05245.1"/>
    </source>
</evidence>
<name>A0A831RUQ8_9GAMM</name>
<comment type="caution">
    <text evidence="2">The sequence shown here is derived from an EMBL/GenBank/DDBJ whole genome shotgun (WGS) entry which is preliminary data.</text>
</comment>
<proteinExistence type="predicted"/>
<dbReference type="Proteomes" id="UP000886339">
    <property type="component" value="Unassembled WGS sequence"/>
</dbReference>
<reference evidence="2" key="1">
    <citation type="journal article" date="2020" name="mSystems">
        <title>Genome- and Community-Level Interaction Insights into Carbon Utilization and Element Cycling Functions of Hydrothermarchaeota in Hydrothermal Sediment.</title>
        <authorList>
            <person name="Zhou Z."/>
            <person name="Liu Y."/>
            <person name="Xu W."/>
            <person name="Pan J."/>
            <person name="Luo Z.H."/>
            <person name="Li M."/>
        </authorList>
    </citation>
    <scope>NUCLEOTIDE SEQUENCE [LARGE SCALE GENOMIC DNA]</scope>
    <source>
        <strain evidence="2">HyVt-458</strain>
    </source>
</reference>
<dbReference type="Pfam" id="PF02915">
    <property type="entry name" value="Rubrerythrin"/>
    <property type="match status" value="2"/>
</dbReference>